<dbReference type="EMBL" id="CAKOAT010077822">
    <property type="protein sequence ID" value="CAH8313247.1"/>
    <property type="molecule type" value="Genomic_DNA"/>
</dbReference>
<reference evidence="2 3" key="1">
    <citation type="submission" date="2022-03" db="EMBL/GenBank/DDBJ databases">
        <authorList>
            <person name="Macdonald S."/>
            <person name="Ahmed S."/>
            <person name="Newling K."/>
        </authorList>
    </citation>
    <scope>NUCLEOTIDE SEQUENCE [LARGE SCALE GENOMIC DNA]</scope>
</reference>
<name>A0ABC8J4R8_ERUVS</name>
<organism evidence="2 3">
    <name type="scientific">Eruca vesicaria subsp. sativa</name>
    <name type="common">Garden rocket</name>
    <name type="synonym">Eruca sativa</name>
    <dbReference type="NCBI Taxonomy" id="29727"/>
    <lineage>
        <taxon>Eukaryota</taxon>
        <taxon>Viridiplantae</taxon>
        <taxon>Streptophyta</taxon>
        <taxon>Embryophyta</taxon>
        <taxon>Tracheophyta</taxon>
        <taxon>Spermatophyta</taxon>
        <taxon>Magnoliopsida</taxon>
        <taxon>eudicotyledons</taxon>
        <taxon>Gunneridae</taxon>
        <taxon>Pentapetalae</taxon>
        <taxon>rosids</taxon>
        <taxon>malvids</taxon>
        <taxon>Brassicales</taxon>
        <taxon>Brassicaceae</taxon>
        <taxon>Brassiceae</taxon>
        <taxon>Eruca</taxon>
    </lineage>
</organism>
<accession>A0ABC8J4R8</accession>
<gene>
    <name evidence="2" type="ORF">ERUC_LOCUS6671</name>
</gene>
<dbReference type="Pfam" id="PF12937">
    <property type="entry name" value="F-box-like"/>
    <property type="match status" value="1"/>
</dbReference>
<dbReference type="InterPro" id="IPR036047">
    <property type="entry name" value="F-box-like_dom_sf"/>
</dbReference>
<dbReference type="PANTHER" id="PTHR33127">
    <property type="entry name" value="TRANSMEMBRANE PROTEIN"/>
    <property type="match status" value="1"/>
</dbReference>
<evidence type="ECO:0000313" key="2">
    <source>
        <dbReference type="EMBL" id="CAH8313247.1"/>
    </source>
</evidence>
<evidence type="ECO:0000259" key="1">
    <source>
        <dbReference type="PROSITE" id="PS50181"/>
    </source>
</evidence>
<protein>
    <recommendedName>
        <fullName evidence="1">F-box domain-containing protein</fullName>
    </recommendedName>
</protein>
<comment type="caution">
    <text evidence="2">The sequence shown here is derived from an EMBL/GenBank/DDBJ whole genome shotgun (WGS) entry which is preliminary data.</text>
</comment>
<dbReference type="Proteomes" id="UP001642260">
    <property type="component" value="Unassembled WGS sequence"/>
</dbReference>
<dbReference type="Gene3D" id="1.20.1280.50">
    <property type="match status" value="1"/>
</dbReference>
<dbReference type="Pfam" id="PF03478">
    <property type="entry name" value="Beta-prop_KIB1-4"/>
    <property type="match status" value="1"/>
</dbReference>
<dbReference type="AlphaFoldDB" id="A0ABC8J4R8"/>
<dbReference type="InterPro" id="IPR005174">
    <property type="entry name" value="KIB1-4_b-propeller"/>
</dbReference>
<dbReference type="PROSITE" id="PS50181">
    <property type="entry name" value="FBOX"/>
    <property type="match status" value="1"/>
</dbReference>
<proteinExistence type="predicted"/>
<dbReference type="InterPro" id="IPR001810">
    <property type="entry name" value="F-box_dom"/>
</dbReference>
<feature type="domain" description="F-box" evidence="1">
    <location>
        <begin position="16"/>
        <end position="62"/>
    </location>
</feature>
<dbReference type="PANTHER" id="PTHR33127:SF28">
    <property type="entry name" value="CDC68-LIKE PROTEIN-RELATED"/>
    <property type="match status" value="1"/>
</dbReference>
<sequence>MESNKDDNNSRPKRKKVSISDLPACVLAVIMSLLSLEDSIRASAVCKAWHEAAKSVAVVQKYLWVVSIPLCGNSIDLFDPLQRKKYTMNLPKTGLTDFCYSKDGWLLIRKSCSLEFLFFNPYSRKLISLPEYDLKFHEIAFSSAPTSETCTLVTLNPISEYIVAIGTFYHGATEWITTTFQCCLAFDPNILSNLVYTNNRFYCFTSGGVLFEFDPASRTLKQKAWKDVIFPEIRNNEFSYRPKKLYLMEHKGELILMYTYGSEKPVVYKLVSSKWEEMSSTLDGLTIFASMWCSETRIDVLGMKDSVYFPKYGVHNNMQCVSYSYDDARYYPGQPNQLYSDGNLWIDPPPFLK</sequence>
<evidence type="ECO:0000313" key="3">
    <source>
        <dbReference type="Proteomes" id="UP001642260"/>
    </source>
</evidence>
<keyword evidence="3" id="KW-1185">Reference proteome</keyword>
<dbReference type="SUPFAM" id="SSF81383">
    <property type="entry name" value="F-box domain"/>
    <property type="match status" value="1"/>
</dbReference>